<organism evidence="1 2">
    <name type="scientific">Cellulophaga lytica (strain ATCC 23178 / DSM 7489 / JCM 8516 / NBRC 14961 / NCIMB 1423 / VKM B-1433 / Cy l20)</name>
    <dbReference type="NCBI Taxonomy" id="867900"/>
    <lineage>
        <taxon>Bacteria</taxon>
        <taxon>Pseudomonadati</taxon>
        <taxon>Bacteroidota</taxon>
        <taxon>Flavobacteriia</taxon>
        <taxon>Flavobacteriales</taxon>
        <taxon>Flavobacteriaceae</taxon>
        <taxon>Cellulophaga</taxon>
    </lineage>
</organism>
<dbReference type="eggNOG" id="COG0457">
    <property type="taxonomic scope" value="Bacteria"/>
</dbReference>
<sequence>MRQKVQMKELEDHIYMQILQLSKAADLLTEKEEYTSALQKYWSAYDLIPEPKTKWETSTWLLASIGDINFINKDFEAGVKNLSSAMQCPDAIGNPFIHLRLGQCQLEIGNKHRAECELNRAYTIKGKPLFMQEDKKYFDFLDARVDLSTKKKKWWKLMK</sequence>
<dbReference type="Gene3D" id="1.25.40.10">
    <property type="entry name" value="Tetratricopeptide repeat domain"/>
    <property type="match status" value="1"/>
</dbReference>
<evidence type="ECO:0008006" key="3">
    <source>
        <dbReference type="Google" id="ProtNLM"/>
    </source>
</evidence>
<dbReference type="STRING" id="867900.Celly_2277"/>
<accession>F0RGA6</accession>
<name>F0RGA6_CELLC</name>
<gene>
    <name evidence="1" type="ordered locus">Celly_2277</name>
</gene>
<dbReference type="SUPFAM" id="SSF48452">
    <property type="entry name" value="TPR-like"/>
    <property type="match status" value="1"/>
</dbReference>
<evidence type="ECO:0000313" key="1">
    <source>
        <dbReference type="EMBL" id="ADY30097.1"/>
    </source>
</evidence>
<dbReference type="Proteomes" id="UP000007487">
    <property type="component" value="Chromosome"/>
</dbReference>
<proteinExistence type="predicted"/>
<dbReference type="AlphaFoldDB" id="F0RGA6"/>
<dbReference type="EMBL" id="CP002534">
    <property type="protein sequence ID" value="ADY30097.1"/>
    <property type="molecule type" value="Genomic_DNA"/>
</dbReference>
<dbReference type="HOGENOM" id="CLU_123393_0_0_10"/>
<keyword evidence="2" id="KW-1185">Reference proteome</keyword>
<dbReference type="InterPro" id="IPR011990">
    <property type="entry name" value="TPR-like_helical_dom_sf"/>
</dbReference>
<dbReference type="KEGG" id="cly:Celly_2277"/>
<evidence type="ECO:0000313" key="2">
    <source>
        <dbReference type="Proteomes" id="UP000007487"/>
    </source>
</evidence>
<reference evidence="1 2" key="1">
    <citation type="journal article" date="2011" name="Stand. Genomic Sci.">
        <title>Complete genome sequence of Cellulophaga lytica type strain (LIM- 21).</title>
        <authorList>
            <person name="Pati A."/>
            <person name="Abt B."/>
            <person name="Teshima H."/>
            <person name="Nolan M."/>
            <person name="Lapidus A."/>
            <person name="Lucas S."/>
            <person name="Hammon N."/>
            <person name="Deshpande S."/>
            <person name="Cheng J.F."/>
            <person name="Tapia R."/>
            <person name="Han C."/>
            <person name="Goodwin L."/>
            <person name="Pitluck S."/>
            <person name="Liolios K."/>
            <person name="Pagani I."/>
            <person name="Mavromatis K."/>
            <person name="Ovchinikova G."/>
            <person name="Chen A."/>
            <person name="Palaniappan K."/>
            <person name="Land M."/>
            <person name="Hauser L."/>
            <person name="Jeffries C.D."/>
            <person name="Detter J.C."/>
            <person name="Brambilla E.M."/>
            <person name="Kannan K.P."/>
            <person name="Rohde M."/>
            <person name="Spring S."/>
            <person name="Goker M."/>
            <person name="Woyke T."/>
            <person name="Bristow J."/>
            <person name="Eisen J.A."/>
            <person name="Markowitz V."/>
            <person name="Hugenholtz P."/>
            <person name="Kyrpides N.C."/>
            <person name="Klenk H.P."/>
            <person name="Ivanova N."/>
        </authorList>
    </citation>
    <scope>NUCLEOTIDE SEQUENCE [LARGE SCALE GENOMIC DNA]</scope>
    <source>
        <strain evidence="2">ATCC 23178 / DSM 7489 / JCM 8516 / NBRC 14961 / NCIMB 1423 / VKM B-1433 / Cy l20</strain>
    </source>
</reference>
<protein>
    <recommendedName>
        <fullName evidence="3">Tetratricopeptide repeat protein</fullName>
    </recommendedName>
</protein>